<dbReference type="Gene3D" id="6.10.250.690">
    <property type="match status" value="1"/>
</dbReference>
<dbReference type="Gene3D" id="1.10.10.10">
    <property type="entry name" value="Winged helix-like DNA-binding domain superfamily/Winged helix DNA-binding domain"/>
    <property type="match status" value="1"/>
</dbReference>
<dbReference type="InterPro" id="IPR039420">
    <property type="entry name" value="WalR-like"/>
</dbReference>
<evidence type="ECO:0000256" key="2">
    <source>
        <dbReference type="ARBA" id="ARBA00023012"/>
    </source>
</evidence>
<reference evidence="12" key="1">
    <citation type="submission" date="2015-07" db="EMBL/GenBank/DDBJ databases">
        <title>Complete genome sequence and phylogenetic analysis of Limnochorda pilosa.</title>
        <authorList>
            <person name="Watanabe M."/>
            <person name="Kojima H."/>
            <person name="Fukui M."/>
        </authorList>
    </citation>
    <scope>NUCLEOTIDE SEQUENCE [LARGE SCALE GENOMIC DNA]</scope>
    <source>
        <strain evidence="12">HC45</strain>
    </source>
</reference>
<accession>A0A0K2SG55</accession>
<dbReference type="PANTHER" id="PTHR48111">
    <property type="entry name" value="REGULATOR OF RPOS"/>
    <property type="match status" value="1"/>
</dbReference>
<evidence type="ECO:0000256" key="7">
    <source>
        <dbReference type="PROSITE-ProRule" id="PRU01091"/>
    </source>
</evidence>
<evidence type="ECO:0000256" key="8">
    <source>
        <dbReference type="SAM" id="MobiDB-lite"/>
    </source>
</evidence>
<dbReference type="InterPro" id="IPR001867">
    <property type="entry name" value="OmpR/PhoB-type_DNA-bd"/>
</dbReference>
<dbReference type="GO" id="GO:0006355">
    <property type="term" value="P:regulation of DNA-templated transcription"/>
    <property type="evidence" value="ECO:0007669"/>
    <property type="project" value="InterPro"/>
</dbReference>
<dbReference type="Gene3D" id="3.40.50.2300">
    <property type="match status" value="1"/>
</dbReference>
<feature type="modified residue" description="4-aspartylphosphate" evidence="6">
    <location>
        <position position="51"/>
    </location>
</feature>
<evidence type="ECO:0000256" key="6">
    <source>
        <dbReference type="PROSITE-ProRule" id="PRU00169"/>
    </source>
</evidence>
<proteinExistence type="predicted"/>
<protein>
    <submittedName>
        <fullName evidence="11">Transcriptional regulator</fullName>
    </submittedName>
</protein>
<feature type="domain" description="OmpR/PhoB-type" evidence="10">
    <location>
        <begin position="125"/>
        <end position="223"/>
    </location>
</feature>
<dbReference type="OrthoDB" id="1655504at2"/>
<dbReference type="FunFam" id="3.40.50.2300:FF:000001">
    <property type="entry name" value="DNA-binding response regulator PhoB"/>
    <property type="match status" value="1"/>
</dbReference>
<dbReference type="SMART" id="SM00448">
    <property type="entry name" value="REC"/>
    <property type="match status" value="1"/>
</dbReference>
<evidence type="ECO:0000256" key="5">
    <source>
        <dbReference type="ARBA" id="ARBA00023163"/>
    </source>
</evidence>
<keyword evidence="12" id="KW-1185">Reference proteome</keyword>
<dbReference type="GO" id="GO:0000156">
    <property type="term" value="F:phosphorelay response regulator activity"/>
    <property type="evidence" value="ECO:0007669"/>
    <property type="project" value="TreeGrafter"/>
</dbReference>
<evidence type="ECO:0000259" key="9">
    <source>
        <dbReference type="PROSITE" id="PS50110"/>
    </source>
</evidence>
<dbReference type="InterPro" id="IPR001789">
    <property type="entry name" value="Sig_transdc_resp-reg_receiver"/>
</dbReference>
<evidence type="ECO:0000256" key="4">
    <source>
        <dbReference type="ARBA" id="ARBA00023125"/>
    </source>
</evidence>
<keyword evidence="5" id="KW-0804">Transcription</keyword>
<gene>
    <name evidence="11" type="ORF">LIP_0165</name>
</gene>
<dbReference type="PROSITE" id="PS51755">
    <property type="entry name" value="OMPR_PHOB"/>
    <property type="match status" value="1"/>
</dbReference>
<dbReference type="STRING" id="1555112.LIP_0165"/>
<dbReference type="EMBL" id="AP014924">
    <property type="protein sequence ID" value="BAS26022.1"/>
    <property type="molecule type" value="Genomic_DNA"/>
</dbReference>
<dbReference type="InterPro" id="IPR011006">
    <property type="entry name" value="CheY-like_superfamily"/>
</dbReference>
<dbReference type="PROSITE" id="PS50110">
    <property type="entry name" value="RESPONSE_REGULATORY"/>
    <property type="match status" value="1"/>
</dbReference>
<dbReference type="Pfam" id="PF00486">
    <property type="entry name" value="Trans_reg_C"/>
    <property type="match status" value="1"/>
</dbReference>
<evidence type="ECO:0000313" key="12">
    <source>
        <dbReference type="Proteomes" id="UP000065807"/>
    </source>
</evidence>
<dbReference type="SUPFAM" id="SSF52172">
    <property type="entry name" value="CheY-like"/>
    <property type="match status" value="1"/>
</dbReference>
<dbReference type="SMART" id="SM00862">
    <property type="entry name" value="Trans_reg_C"/>
    <property type="match status" value="1"/>
</dbReference>
<dbReference type="RefSeq" id="WP_068133041.1">
    <property type="nucleotide sequence ID" value="NZ_AP014924.1"/>
</dbReference>
<dbReference type="GO" id="GO:0032993">
    <property type="term" value="C:protein-DNA complex"/>
    <property type="evidence" value="ECO:0007669"/>
    <property type="project" value="TreeGrafter"/>
</dbReference>
<feature type="domain" description="Response regulatory" evidence="9">
    <location>
        <begin position="2"/>
        <end position="115"/>
    </location>
</feature>
<dbReference type="AlphaFoldDB" id="A0A0K2SG55"/>
<evidence type="ECO:0000256" key="3">
    <source>
        <dbReference type="ARBA" id="ARBA00023015"/>
    </source>
</evidence>
<dbReference type="CDD" id="cd00383">
    <property type="entry name" value="trans_reg_C"/>
    <property type="match status" value="1"/>
</dbReference>
<dbReference type="CDD" id="cd17574">
    <property type="entry name" value="REC_OmpR"/>
    <property type="match status" value="1"/>
</dbReference>
<reference evidence="12" key="2">
    <citation type="journal article" date="2016" name="Int. J. Syst. Evol. Microbiol.">
        <title>Complete genome sequence and cell structure of Limnochorda pilosa, a Gram-negative spore-former within the phylum Firmicutes.</title>
        <authorList>
            <person name="Watanabe M."/>
            <person name="Kojima H."/>
            <person name="Fukui M."/>
        </authorList>
    </citation>
    <scope>NUCLEOTIDE SEQUENCE [LARGE SCALE GENOMIC DNA]</scope>
    <source>
        <strain evidence="12">HC45</strain>
    </source>
</reference>
<feature type="region of interest" description="Disordered" evidence="8">
    <location>
        <begin position="225"/>
        <end position="252"/>
    </location>
</feature>
<evidence type="ECO:0000259" key="10">
    <source>
        <dbReference type="PROSITE" id="PS51755"/>
    </source>
</evidence>
<evidence type="ECO:0000256" key="1">
    <source>
        <dbReference type="ARBA" id="ARBA00022553"/>
    </source>
</evidence>
<evidence type="ECO:0000313" key="11">
    <source>
        <dbReference type="EMBL" id="BAS26022.1"/>
    </source>
</evidence>
<keyword evidence="2" id="KW-0902">Two-component regulatory system</keyword>
<feature type="DNA-binding region" description="OmpR/PhoB-type" evidence="7">
    <location>
        <begin position="125"/>
        <end position="223"/>
    </location>
</feature>
<dbReference type="Pfam" id="PF00072">
    <property type="entry name" value="Response_reg"/>
    <property type="match status" value="1"/>
</dbReference>
<organism evidence="11 12">
    <name type="scientific">Limnochorda pilosa</name>
    <dbReference type="NCBI Taxonomy" id="1555112"/>
    <lineage>
        <taxon>Bacteria</taxon>
        <taxon>Bacillati</taxon>
        <taxon>Bacillota</taxon>
        <taxon>Limnochordia</taxon>
        <taxon>Limnochordales</taxon>
        <taxon>Limnochordaceae</taxon>
        <taxon>Limnochorda</taxon>
    </lineage>
</organism>
<keyword evidence="4 7" id="KW-0238">DNA-binding</keyword>
<dbReference type="PANTHER" id="PTHR48111:SF1">
    <property type="entry name" value="TWO-COMPONENT RESPONSE REGULATOR ORR33"/>
    <property type="match status" value="1"/>
</dbReference>
<sequence>MRILVVDDDPQSLLLLEKFLRGRGHQVASARDGSQALTQFVAHDPQLVLLDVMMPERSGWDVLAEIRETSQVPVIMVTVRDATEDKVRGLKEGADDYVTKPFDLSEIEARIEAVQRRYRAGEPMESHMTLGPLEIDDRAKRVLLDGREIRLSPKEYQVLSVLARRPGRVLSAAEIARQAWSRPDATPEDVSKYVYLLRHKLQRPESLPEVIRTVRGFGYQLDAGVGDGADETAEPDAAVDSGGEPAARTARP</sequence>
<keyword evidence="3" id="KW-0805">Transcription regulation</keyword>
<keyword evidence="1 6" id="KW-0597">Phosphoprotein</keyword>
<dbReference type="KEGG" id="lpil:LIP_0165"/>
<dbReference type="InterPro" id="IPR036388">
    <property type="entry name" value="WH-like_DNA-bd_sf"/>
</dbReference>
<dbReference type="GO" id="GO:0000976">
    <property type="term" value="F:transcription cis-regulatory region binding"/>
    <property type="evidence" value="ECO:0007669"/>
    <property type="project" value="TreeGrafter"/>
</dbReference>
<name>A0A0K2SG55_LIMPI</name>
<dbReference type="Proteomes" id="UP000065807">
    <property type="component" value="Chromosome"/>
</dbReference>
<dbReference type="GO" id="GO:0005829">
    <property type="term" value="C:cytosol"/>
    <property type="evidence" value="ECO:0007669"/>
    <property type="project" value="TreeGrafter"/>
</dbReference>